<evidence type="ECO:0000313" key="3">
    <source>
        <dbReference type="Proteomes" id="UP001157418"/>
    </source>
</evidence>
<gene>
    <name evidence="2" type="ORF">LVIROSA_LOCUS25743</name>
    <name evidence="1" type="ORF">LVIROSA_LOCUS3928</name>
</gene>
<reference evidence="2 3" key="1">
    <citation type="submission" date="2022-01" db="EMBL/GenBank/DDBJ databases">
        <authorList>
            <person name="Xiong W."/>
            <person name="Schranz E."/>
        </authorList>
    </citation>
    <scope>NUCLEOTIDE SEQUENCE [LARGE SCALE GENOMIC DNA]</scope>
</reference>
<comment type="caution">
    <text evidence="2">The sequence shown here is derived from an EMBL/GenBank/DDBJ whole genome shotgun (WGS) entry which is preliminary data.</text>
</comment>
<keyword evidence="3" id="KW-1185">Reference proteome</keyword>
<evidence type="ECO:0000313" key="1">
    <source>
        <dbReference type="EMBL" id="CAH1416143.1"/>
    </source>
</evidence>
<sequence>MKLNPKPELMLLINKDFGEPGFFWRTGENIYVKGRTSPGVKELDFCKRKLVLPEEKPKPKAIGEYAFFCSRSFNYYVAIKPESWADHPQTQYQRHAFFPDTLDTSRKYSFFSSSMWYFPHECVDINQIDD</sequence>
<dbReference type="AlphaFoldDB" id="A0AAU9NPC0"/>
<dbReference type="EMBL" id="CAKMRJ010005005">
    <property type="protein sequence ID" value="CAH1439554.1"/>
    <property type="molecule type" value="Genomic_DNA"/>
</dbReference>
<proteinExistence type="predicted"/>
<name>A0AAU9NPC0_9ASTR</name>
<accession>A0AAU9NPC0</accession>
<dbReference type="PANTHER" id="PTHR45463">
    <property type="entry name" value="OS09G0392200 PROTEIN"/>
    <property type="match status" value="1"/>
</dbReference>
<organism evidence="2 3">
    <name type="scientific">Lactuca virosa</name>
    <dbReference type="NCBI Taxonomy" id="75947"/>
    <lineage>
        <taxon>Eukaryota</taxon>
        <taxon>Viridiplantae</taxon>
        <taxon>Streptophyta</taxon>
        <taxon>Embryophyta</taxon>
        <taxon>Tracheophyta</taxon>
        <taxon>Spermatophyta</taxon>
        <taxon>Magnoliopsida</taxon>
        <taxon>eudicotyledons</taxon>
        <taxon>Gunneridae</taxon>
        <taxon>Pentapetalae</taxon>
        <taxon>asterids</taxon>
        <taxon>campanulids</taxon>
        <taxon>Asterales</taxon>
        <taxon>Asteraceae</taxon>
        <taxon>Cichorioideae</taxon>
        <taxon>Cichorieae</taxon>
        <taxon>Lactucinae</taxon>
        <taxon>Lactuca</taxon>
    </lineage>
</organism>
<evidence type="ECO:0000313" key="2">
    <source>
        <dbReference type="EMBL" id="CAH1439554.1"/>
    </source>
</evidence>
<protein>
    <submittedName>
        <fullName evidence="2">Uncharacterized protein</fullName>
    </submittedName>
</protein>
<dbReference type="EMBL" id="CAKMRJ010000002">
    <property type="protein sequence ID" value="CAH1416143.1"/>
    <property type="molecule type" value="Genomic_DNA"/>
</dbReference>
<dbReference type="PANTHER" id="PTHR45463:SF8">
    <property type="entry name" value="OS09G0392200 PROTEIN"/>
    <property type="match status" value="1"/>
</dbReference>
<dbReference type="Proteomes" id="UP001157418">
    <property type="component" value="Unassembled WGS sequence"/>
</dbReference>